<name>A0A0P1EQ11_9RHOB</name>
<dbReference type="Proteomes" id="UP000054823">
    <property type="component" value="Unassembled WGS sequence"/>
</dbReference>
<dbReference type="STRING" id="321267.SHM7688_01442"/>
<organism evidence="1 2">
    <name type="scientific">Shimia marina</name>
    <dbReference type="NCBI Taxonomy" id="321267"/>
    <lineage>
        <taxon>Bacteria</taxon>
        <taxon>Pseudomonadati</taxon>
        <taxon>Pseudomonadota</taxon>
        <taxon>Alphaproteobacteria</taxon>
        <taxon>Rhodobacterales</taxon>
        <taxon>Roseobacteraceae</taxon>
    </lineage>
</organism>
<accession>A0A0P1EQ11</accession>
<gene>
    <name evidence="1" type="ORF">SHM7688_01442</name>
</gene>
<keyword evidence="2" id="KW-1185">Reference proteome</keyword>
<dbReference type="EMBL" id="CYPW01000010">
    <property type="protein sequence ID" value="CUH52002.1"/>
    <property type="molecule type" value="Genomic_DNA"/>
</dbReference>
<reference evidence="1 2" key="1">
    <citation type="submission" date="2015-09" db="EMBL/GenBank/DDBJ databases">
        <authorList>
            <consortium name="Swine Surveillance"/>
        </authorList>
    </citation>
    <scope>NUCLEOTIDE SEQUENCE [LARGE SCALE GENOMIC DNA]</scope>
    <source>
        <strain evidence="1 2">CECT 7688</strain>
    </source>
</reference>
<protein>
    <submittedName>
        <fullName evidence="1">Uncharacterized protein</fullName>
    </submittedName>
</protein>
<evidence type="ECO:0000313" key="1">
    <source>
        <dbReference type="EMBL" id="CUH52002.1"/>
    </source>
</evidence>
<proteinExistence type="predicted"/>
<dbReference type="AlphaFoldDB" id="A0A0P1EQ11"/>
<evidence type="ECO:0000313" key="2">
    <source>
        <dbReference type="Proteomes" id="UP000054823"/>
    </source>
</evidence>
<sequence>MGLPGQFSVTFNTMDDRALISEISRILDTHGLEYGKRDAAFGVLWIVLHPNSTPTSTKNICDDGSILNSQRWTLFNNERESEMKVELLYNTDIK</sequence>